<dbReference type="OrthoDB" id="795397at2"/>
<dbReference type="GO" id="GO:0006352">
    <property type="term" value="P:DNA-templated transcription initiation"/>
    <property type="evidence" value="ECO:0007669"/>
    <property type="project" value="InterPro"/>
</dbReference>
<reference evidence="7 8" key="1">
    <citation type="submission" date="2016-08" db="EMBL/GenBank/DDBJ databases">
        <authorList>
            <person name="Seilhamer J.J."/>
        </authorList>
    </citation>
    <scope>NUCLEOTIDE SEQUENCE [LARGE SCALE GENOMIC DNA]</scope>
    <source>
        <strain evidence="7 8">A37T2</strain>
    </source>
</reference>
<dbReference type="InterPro" id="IPR036388">
    <property type="entry name" value="WH-like_DNA-bd_sf"/>
</dbReference>
<comment type="similarity">
    <text evidence="1">Belongs to the sigma-70 factor family. ECF subfamily.</text>
</comment>
<dbReference type="GO" id="GO:0016987">
    <property type="term" value="F:sigma factor activity"/>
    <property type="evidence" value="ECO:0007669"/>
    <property type="project" value="UniProtKB-KW"/>
</dbReference>
<keyword evidence="2" id="KW-0805">Transcription regulation</keyword>
<keyword evidence="8" id="KW-1185">Reference proteome</keyword>
<feature type="domain" description="RNA polymerase sigma factor 70 region 4 type 2" evidence="6">
    <location>
        <begin position="138"/>
        <end position="188"/>
    </location>
</feature>
<dbReference type="InterPro" id="IPR013324">
    <property type="entry name" value="RNA_pol_sigma_r3/r4-like"/>
</dbReference>
<dbReference type="AlphaFoldDB" id="A0A1C3ZXH7"/>
<dbReference type="InterPro" id="IPR014284">
    <property type="entry name" value="RNA_pol_sigma-70_dom"/>
</dbReference>
<dbReference type="InterPro" id="IPR013249">
    <property type="entry name" value="RNA_pol_sigma70_r4_t2"/>
</dbReference>
<dbReference type="PANTHER" id="PTHR43133:SF8">
    <property type="entry name" value="RNA POLYMERASE SIGMA FACTOR HI_1459-RELATED"/>
    <property type="match status" value="1"/>
</dbReference>
<evidence type="ECO:0000259" key="6">
    <source>
        <dbReference type="Pfam" id="PF08281"/>
    </source>
</evidence>
<dbReference type="InterPro" id="IPR013325">
    <property type="entry name" value="RNA_pol_sigma_r2"/>
</dbReference>
<dbReference type="EMBL" id="FMAR01000001">
    <property type="protein sequence ID" value="SCB87087.1"/>
    <property type="molecule type" value="Genomic_DNA"/>
</dbReference>
<dbReference type="Pfam" id="PF08281">
    <property type="entry name" value="Sigma70_r4_2"/>
    <property type="match status" value="1"/>
</dbReference>
<keyword evidence="4" id="KW-0238">DNA-binding</keyword>
<dbReference type="NCBIfam" id="TIGR02937">
    <property type="entry name" value="sigma70-ECF"/>
    <property type="match status" value="1"/>
</dbReference>
<dbReference type="Gene3D" id="1.10.10.10">
    <property type="entry name" value="Winged helix-like DNA-binding domain superfamily/Winged helix DNA-binding domain"/>
    <property type="match status" value="1"/>
</dbReference>
<dbReference type="Gene3D" id="1.10.1740.10">
    <property type="match status" value="1"/>
</dbReference>
<dbReference type="SUPFAM" id="SSF88946">
    <property type="entry name" value="Sigma2 domain of RNA polymerase sigma factors"/>
    <property type="match status" value="1"/>
</dbReference>
<dbReference type="GO" id="GO:0003677">
    <property type="term" value="F:DNA binding"/>
    <property type="evidence" value="ECO:0007669"/>
    <property type="project" value="UniProtKB-KW"/>
</dbReference>
<dbReference type="STRING" id="1335309.GA0116948_101597"/>
<evidence type="ECO:0000256" key="5">
    <source>
        <dbReference type="ARBA" id="ARBA00023163"/>
    </source>
</evidence>
<evidence type="ECO:0000313" key="8">
    <source>
        <dbReference type="Proteomes" id="UP000242818"/>
    </source>
</evidence>
<accession>A0A1C3ZXH7</accession>
<evidence type="ECO:0000256" key="1">
    <source>
        <dbReference type="ARBA" id="ARBA00010641"/>
    </source>
</evidence>
<dbReference type="RefSeq" id="WP_089708802.1">
    <property type="nucleotide sequence ID" value="NZ_FMAR01000001.1"/>
</dbReference>
<dbReference type="PANTHER" id="PTHR43133">
    <property type="entry name" value="RNA POLYMERASE ECF-TYPE SIGMA FACTO"/>
    <property type="match status" value="1"/>
</dbReference>
<proteinExistence type="inferred from homology"/>
<dbReference type="Proteomes" id="UP000242818">
    <property type="component" value="Unassembled WGS sequence"/>
</dbReference>
<evidence type="ECO:0000256" key="3">
    <source>
        <dbReference type="ARBA" id="ARBA00023082"/>
    </source>
</evidence>
<keyword evidence="3" id="KW-0731">Sigma factor</keyword>
<dbReference type="SUPFAM" id="SSF88659">
    <property type="entry name" value="Sigma3 and sigma4 domains of RNA polymerase sigma factors"/>
    <property type="match status" value="1"/>
</dbReference>
<evidence type="ECO:0000256" key="4">
    <source>
        <dbReference type="ARBA" id="ARBA00023125"/>
    </source>
</evidence>
<sequence>MESYKEIIELLKGQHPSGLAKLYQGYGRAFYSYCIQKWNLSEDEAWEVVYRTLETLVLKIGNYDLLTQVDFDRFVYRVLINFLRQEYRSKKQKETGQVVYVDFSAESGSNEGFANYLNRDAIHSYYNQEGSEHPQLTSLKNALESMEQTDKDLLLLRAQNYSYDEIAKLLGIDNNQLKVKHHRAKKKLVEILNGQSNY</sequence>
<organism evidence="7 8">
    <name type="scientific">Chitinophaga costaii</name>
    <dbReference type="NCBI Taxonomy" id="1335309"/>
    <lineage>
        <taxon>Bacteria</taxon>
        <taxon>Pseudomonadati</taxon>
        <taxon>Bacteroidota</taxon>
        <taxon>Chitinophagia</taxon>
        <taxon>Chitinophagales</taxon>
        <taxon>Chitinophagaceae</taxon>
        <taxon>Chitinophaga</taxon>
    </lineage>
</organism>
<evidence type="ECO:0000256" key="2">
    <source>
        <dbReference type="ARBA" id="ARBA00023015"/>
    </source>
</evidence>
<protein>
    <submittedName>
        <fullName evidence="7">RNA polymerase sigma-70 factor, ECF subfamily</fullName>
    </submittedName>
</protein>
<evidence type="ECO:0000313" key="7">
    <source>
        <dbReference type="EMBL" id="SCB87087.1"/>
    </source>
</evidence>
<keyword evidence="5" id="KW-0804">Transcription</keyword>
<gene>
    <name evidence="7" type="ORF">GA0116948_101597</name>
</gene>
<name>A0A1C3ZXH7_9BACT</name>
<dbReference type="InterPro" id="IPR039425">
    <property type="entry name" value="RNA_pol_sigma-70-like"/>
</dbReference>